<evidence type="ECO:0000313" key="13">
    <source>
        <dbReference type="Proteomes" id="UP000249390"/>
    </source>
</evidence>
<dbReference type="Gene3D" id="2.60.40.2310">
    <property type="match status" value="1"/>
</dbReference>
<dbReference type="FunFam" id="3.40.50.200:FF:000006">
    <property type="entry name" value="Subtilisin-like protease SBT1.5"/>
    <property type="match status" value="1"/>
</dbReference>
<dbReference type="GO" id="GO:0004252">
    <property type="term" value="F:serine-type endopeptidase activity"/>
    <property type="evidence" value="ECO:0007669"/>
    <property type="project" value="UniProtKB-UniRule"/>
</dbReference>
<feature type="active site" description="Charge relay system" evidence="6 7">
    <location>
        <position position="189"/>
    </location>
</feature>
<dbReference type="InterPro" id="IPR034197">
    <property type="entry name" value="Peptidases_S8_3"/>
</dbReference>
<dbReference type="InterPro" id="IPR000209">
    <property type="entry name" value="Peptidase_S8/S53_dom"/>
</dbReference>
<dbReference type="SUPFAM" id="SSF52743">
    <property type="entry name" value="Subtilisin-like"/>
    <property type="match status" value="1"/>
</dbReference>
<evidence type="ECO:0000256" key="4">
    <source>
        <dbReference type="ARBA" id="ARBA00022801"/>
    </source>
</evidence>
<evidence type="ECO:0000256" key="5">
    <source>
        <dbReference type="ARBA" id="ARBA00022825"/>
    </source>
</evidence>
<dbReference type="InterPro" id="IPR037045">
    <property type="entry name" value="S8pro/Inhibitor_I9_sf"/>
</dbReference>
<dbReference type="PANTHER" id="PTHR10795">
    <property type="entry name" value="PROPROTEIN CONVERTASE SUBTILISIN/KEXIN"/>
    <property type="match status" value="1"/>
</dbReference>
<dbReference type="Proteomes" id="UP000249390">
    <property type="component" value="Unassembled WGS sequence"/>
</dbReference>
<evidence type="ECO:0000256" key="3">
    <source>
        <dbReference type="ARBA" id="ARBA00022729"/>
    </source>
</evidence>
<evidence type="ECO:0000259" key="10">
    <source>
        <dbReference type="Pfam" id="PF05922"/>
    </source>
</evidence>
<dbReference type="Gene3D" id="3.50.30.30">
    <property type="match status" value="1"/>
</dbReference>
<feature type="domain" description="Peptidase S8/S53" evidence="9">
    <location>
        <begin position="108"/>
        <end position="557"/>
    </location>
</feature>
<dbReference type="AlphaFoldDB" id="A0A328DRI2"/>
<dbReference type="Pfam" id="PF00082">
    <property type="entry name" value="Peptidase_S8"/>
    <property type="match status" value="1"/>
</dbReference>
<feature type="active site" description="Charge relay system" evidence="6 7">
    <location>
        <position position="117"/>
    </location>
</feature>
<dbReference type="InterPro" id="IPR041469">
    <property type="entry name" value="Subtilisin-like_FN3"/>
</dbReference>
<keyword evidence="2 7" id="KW-0645">Protease</keyword>
<evidence type="ECO:0000256" key="7">
    <source>
        <dbReference type="PROSITE-ProRule" id="PRU01240"/>
    </source>
</evidence>
<dbReference type="Gene3D" id="3.30.70.80">
    <property type="entry name" value="Peptidase S8 propeptide/proteinase inhibitor I9"/>
    <property type="match status" value="1"/>
</dbReference>
<evidence type="ECO:0000259" key="11">
    <source>
        <dbReference type="Pfam" id="PF17766"/>
    </source>
</evidence>
<feature type="region of interest" description="Disordered" evidence="8">
    <location>
        <begin position="455"/>
        <end position="475"/>
    </location>
</feature>
<reference evidence="12 13" key="1">
    <citation type="submission" date="2018-06" db="EMBL/GenBank/DDBJ databases">
        <title>The Genome of Cuscuta australis (Dodder) Provides Insight into the Evolution of Plant Parasitism.</title>
        <authorList>
            <person name="Liu H."/>
        </authorList>
    </citation>
    <scope>NUCLEOTIDE SEQUENCE [LARGE SCALE GENOMIC DNA]</scope>
    <source>
        <strain evidence="13">cv. Yunnan</strain>
        <tissue evidence="12">Vines</tissue>
    </source>
</reference>
<dbReference type="InterPro" id="IPR023828">
    <property type="entry name" value="Peptidase_S8_Ser-AS"/>
</dbReference>
<keyword evidence="13" id="KW-1185">Reference proteome</keyword>
<feature type="active site" description="Charge relay system" evidence="6 7">
    <location>
        <position position="519"/>
    </location>
</feature>
<evidence type="ECO:0008006" key="14">
    <source>
        <dbReference type="Google" id="ProtNLM"/>
    </source>
</evidence>
<dbReference type="Pfam" id="PF17766">
    <property type="entry name" value="fn3_6"/>
    <property type="match status" value="1"/>
</dbReference>
<accession>A0A328DRI2</accession>
<evidence type="ECO:0000313" key="12">
    <source>
        <dbReference type="EMBL" id="RAL47268.1"/>
    </source>
</evidence>
<feature type="domain" description="Inhibitor I9" evidence="10">
    <location>
        <begin position="1"/>
        <end position="83"/>
    </location>
</feature>
<dbReference type="GO" id="GO:0006508">
    <property type="term" value="P:proteolysis"/>
    <property type="evidence" value="ECO:0007669"/>
    <property type="project" value="UniProtKB-KW"/>
</dbReference>
<evidence type="ECO:0000259" key="9">
    <source>
        <dbReference type="Pfam" id="PF00082"/>
    </source>
</evidence>
<comment type="caution">
    <text evidence="12">The sequence shown here is derived from an EMBL/GenBank/DDBJ whole genome shotgun (WGS) entry which is preliminary data.</text>
</comment>
<keyword evidence="3" id="KW-0732">Signal</keyword>
<dbReference type="PROSITE" id="PS51892">
    <property type="entry name" value="SUBTILASE"/>
    <property type="match status" value="1"/>
</dbReference>
<dbReference type="Pfam" id="PF05922">
    <property type="entry name" value="Inhibitor_I9"/>
    <property type="match status" value="1"/>
</dbReference>
<dbReference type="InterPro" id="IPR010259">
    <property type="entry name" value="S8pro/Inhibitor_I9"/>
</dbReference>
<gene>
    <name evidence="12" type="ORF">DM860_013233</name>
</gene>
<evidence type="ECO:0000256" key="1">
    <source>
        <dbReference type="ARBA" id="ARBA00011073"/>
    </source>
</evidence>
<dbReference type="PRINTS" id="PR00723">
    <property type="entry name" value="SUBTILISIN"/>
</dbReference>
<evidence type="ECO:0000256" key="8">
    <source>
        <dbReference type="SAM" id="MobiDB-lite"/>
    </source>
</evidence>
<dbReference type="CDD" id="cd04852">
    <property type="entry name" value="Peptidases_S8_3"/>
    <property type="match status" value="1"/>
</dbReference>
<dbReference type="InterPro" id="IPR045051">
    <property type="entry name" value="SBT"/>
</dbReference>
<keyword evidence="4 7" id="KW-0378">Hydrolase</keyword>
<dbReference type="InterPro" id="IPR015500">
    <property type="entry name" value="Peptidase_S8_subtilisin-rel"/>
</dbReference>
<dbReference type="InterPro" id="IPR036852">
    <property type="entry name" value="Peptidase_S8/S53_dom_sf"/>
</dbReference>
<sequence>MDSSAKPRDIATHHDWFMATLSSVAVSSHHEDDSVISSISEKHLFSYDKAITGFSAVLSLSELEALRASPGYLSSTKDRSVKLDTTHTYQFLGLNSVPGRAWERSRYGEDVIIGLVDTGIWPESESFRDDRRMGEVPKRWKGECERGTRFTPSMCNKKLIGARYFNRGLLAANRTLRIRMNSARDTEGHGTHTSSTAAGRMVGNASFFGYAEGTASGVAPRARVAMYKALWEEGGMASDILAAIDRALMDGVDVLSMSLGLDDLPLYEDPIAIATFAATDQNVFISTSAGNAGPSLSTLHNGTPWVLTVAAGTVDRQFLATVTMGNGVSVTGLSLDPNWNSTSPTTTTATMMPLVYLRRCMPPHEKKLSSHNQTHQHHHNVSSSKIVVCLDKKGNALGRQMEYIYEKYKKGLFNEETTAVFVTNETDWNHKSTTSPPPPKAKVRVLPQHATRLGSKPAPSIDIYSSRGPSKSCPSVMKPDVTAPGSNILASWPGDVPVFQLIESGRDLYNDFNILSGTSMACPHAAGVAALLKGAHPEWSPSAIRSAMMTTADTLDNTNLPIRDLGYISRPPATPLAMGSGHINPNRALDPGLVYDVTSQDYVNLLCAMNYTRQQMIAIVKTPSYNCSTPSLDLNYPSFIAYFKPNNNGTKPTRRRVKEFQRTVTNVGDGKSVYRAKLAPMSSSGFNVSVVPDTLVFNKKYEKQRYKLRIEAPHMMMMMMMDDYLVHGSLSWVEEKKGGGGVHHVVTSPIVATTLIVHQIS</sequence>
<dbReference type="Gene3D" id="3.40.50.200">
    <property type="entry name" value="Peptidase S8/S53 domain"/>
    <property type="match status" value="1"/>
</dbReference>
<feature type="domain" description="Subtilisin-like protease fibronectin type-III" evidence="11">
    <location>
        <begin position="633"/>
        <end position="751"/>
    </location>
</feature>
<proteinExistence type="inferred from homology"/>
<evidence type="ECO:0000256" key="6">
    <source>
        <dbReference type="PIRSR" id="PIRSR615500-1"/>
    </source>
</evidence>
<dbReference type="EMBL" id="NQVE01000115">
    <property type="protein sequence ID" value="RAL47268.1"/>
    <property type="molecule type" value="Genomic_DNA"/>
</dbReference>
<organism evidence="12 13">
    <name type="scientific">Cuscuta australis</name>
    <dbReference type="NCBI Taxonomy" id="267555"/>
    <lineage>
        <taxon>Eukaryota</taxon>
        <taxon>Viridiplantae</taxon>
        <taxon>Streptophyta</taxon>
        <taxon>Embryophyta</taxon>
        <taxon>Tracheophyta</taxon>
        <taxon>Spermatophyta</taxon>
        <taxon>Magnoliopsida</taxon>
        <taxon>eudicotyledons</taxon>
        <taxon>Gunneridae</taxon>
        <taxon>Pentapetalae</taxon>
        <taxon>asterids</taxon>
        <taxon>lamiids</taxon>
        <taxon>Solanales</taxon>
        <taxon>Convolvulaceae</taxon>
        <taxon>Cuscuteae</taxon>
        <taxon>Cuscuta</taxon>
        <taxon>Cuscuta subgen. Grammica</taxon>
        <taxon>Cuscuta sect. Cleistogrammica</taxon>
    </lineage>
</organism>
<protein>
    <recommendedName>
        <fullName evidence="14">Subtilisin-like protease fibronectin type-III domain-containing protein</fullName>
    </recommendedName>
</protein>
<evidence type="ECO:0000256" key="2">
    <source>
        <dbReference type="ARBA" id="ARBA00022670"/>
    </source>
</evidence>
<dbReference type="PROSITE" id="PS00138">
    <property type="entry name" value="SUBTILASE_SER"/>
    <property type="match status" value="1"/>
</dbReference>
<keyword evidence="5 7" id="KW-0720">Serine protease</keyword>
<comment type="similarity">
    <text evidence="1 7">Belongs to the peptidase S8 family.</text>
</comment>
<name>A0A328DRI2_9ASTE</name>